<comment type="subcellular location">
    <subcellularLocation>
        <location evidence="3">Mitochondrion inner membrane</location>
        <topology evidence="3">Peripheral membrane protein</topology>
    </subcellularLocation>
    <subcellularLocation>
        <location evidence="2">Mitochondrion intermembrane space</location>
    </subcellularLocation>
</comment>
<dbReference type="Pfam" id="PF05676">
    <property type="entry name" value="NDUF_B7"/>
    <property type="match status" value="1"/>
</dbReference>
<keyword evidence="12" id="KW-1015">Disulfide bond</keyword>
<keyword evidence="11" id="KW-0472">Membrane</keyword>
<evidence type="ECO:0000313" key="13">
    <source>
        <dbReference type="EMBL" id="KCV72269.1"/>
    </source>
</evidence>
<comment type="function">
    <text evidence="1">Accessory subunit of the mitochondrial membrane respiratory chain NADH dehydrogenase (Complex I), that is believed not to be involved in catalysis. Complex I functions in the transfer of electrons from NADH to the respiratory chain. The immediate electron acceptor for the enzyme is believed to be ubiquinone.</text>
</comment>
<sequence length="78" mass="9195">MIPEPRVPNITAVELDAAQVPQAMRDHCSDLLVNLIRCRRTVSYLPWKCTEERNQYEGCQLDDYNRRRMIALAMKEEE</sequence>
<keyword evidence="6" id="KW-0813">Transport</keyword>
<gene>
    <name evidence="13" type="ORF">H696_01666</name>
</gene>
<evidence type="ECO:0000256" key="1">
    <source>
        <dbReference type="ARBA" id="ARBA00003195"/>
    </source>
</evidence>
<dbReference type="PANTHER" id="PTHR20900:SF0">
    <property type="entry name" value="NADH DEHYDROGENASE [UBIQUINONE] 1 BETA SUBCOMPLEX SUBUNIT 7"/>
    <property type="match status" value="1"/>
</dbReference>
<evidence type="ECO:0000256" key="2">
    <source>
        <dbReference type="ARBA" id="ARBA00004569"/>
    </source>
</evidence>
<keyword evidence="10" id="KW-0496">Mitochondrion</keyword>
<evidence type="ECO:0000256" key="8">
    <source>
        <dbReference type="ARBA" id="ARBA00022792"/>
    </source>
</evidence>
<keyword evidence="8" id="KW-0999">Mitochondrion inner membrane</keyword>
<accession>A0A058ZD09</accession>
<dbReference type="AlphaFoldDB" id="A0A058ZD09"/>
<keyword evidence="14" id="KW-1185">Reference proteome</keyword>
<dbReference type="RefSeq" id="XP_009493847.1">
    <property type="nucleotide sequence ID" value="XM_009495572.1"/>
</dbReference>
<name>A0A058ZD09_FONAL</name>
<dbReference type="STRING" id="691883.A0A058ZD09"/>
<keyword evidence="7" id="KW-0679">Respiratory chain</keyword>
<protein>
    <recommendedName>
        <fullName evidence="5">NADH dehydrogenase [ubiquinone] 1 beta subcomplex subunit 7</fullName>
    </recommendedName>
</protein>
<dbReference type="InterPro" id="IPR008698">
    <property type="entry name" value="NDUB7"/>
</dbReference>
<dbReference type="PROSITE" id="PS51808">
    <property type="entry name" value="CHCH"/>
    <property type="match status" value="1"/>
</dbReference>
<evidence type="ECO:0000256" key="11">
    <source>
        <dbReference type="ARBA" id="ARBA00023136"/>
    </source>
</evidence>
<evidence type="ECO:0000313" key="14">
    <source>
        <dbReference type="Proteomes" id="UP000030693"/>
    </source>
</evidence>
<evidence type="ECO:0000256" key="6">
    <source>
        <dbReference type="ARBA" id="ARBA00022448"/>
    </source>
</evidence>
<evidence type="ECO:0000256" key="4">
    <source>
        <dbReference type="ARBA" id="ARBA00008006"/>
    </source>
</evidence>
<reference evidence="13" key="1">
    <citation type="submission" date="2013-04" db="EMBL/GenBank/DDBJ databases">
        <title>The Genome Sequence of Fonticula alba ATCC 38817.</title>
        <authorList>
            <consortium name="The Broad Institute Genomics Platform"/>
            <person name="Russ C."/>
            <person name="Cuomo C."/>
            <person name="Burger G."/>
            <person name="Gray M.W."/>
            <person name="Holland P.W.H."/>
            <person name="King N."/>
            <person name="Lang F.B.F."/>
            <person name="Roger A.J."/>
            <person name="Ruiz-Trillo I."/>
            <person name="Brown M."/>
            <person name="Walker B."/>
            <person name="Young S."/>
            <person name="Zeng Q."/>
            <person name="Gargeya S."/>
            <person name="Fitzgerald M."/>
            <person name="Haas B."/>
            <person name="Abouelleil A."/>
            <person name="Allen A.W."/>
            <person name="Alvarado L."/>
            <person name="Arachchi H.M."/>
            <person name="Berlin A.M."/>
            <person name="Chapman S.B."/>
            <person name="Gainer-Dewar J."/>
            <person name="Goldberg J."/>
            <person name="Griggs A."/>
            <person name="Gujja S."/>
            <person name="Hansen M."/>
            <person name="Howarth C."/>
            <person name="Imamovic A."/>
            <person name="Ireland A."/>
            <person name="Larimer J."/>
            <person name="McCowan C."/>
            <person name="Murphy C."/>
            <person name="Pearson M."/>
            <person name="Poon T.W."/>
            <person name="Priest M."/>
            <person name="Roberts A."/>
            <person name="Saif S."/>
            <person name="Shea T."/>
            <person name="Sisk P."/>
            <person name="Sykes S."/>
            <person name="Wortman J."/>
            <person name="Nusbaum C."/>
            <person name="Birren B."/>
        </authorList>
    </citation>
    <scope>NUCLEOTIDE SEQUENCE [LARGE SCALE GENOMIC DNA]</scope>
    <source>
        <strain evidence="13">ATCC 38817</strain>
    </source>
</reference>
<evidence type="ECO:0000256" key="3">
    <source>
        <dbReference type="ARBA" id="ARBA00004637"/>
    </source>
</evidence>
<organism evidence="13">
    <name type="scientific">Fonticula alba</name>
    <name type="common">Slime mold</name>
    <dbReference type="NCBI Taxonomy" id="691883"/>
    <lineage>
        <taxon>Eukaryota</taxon>
        <taxon>Rotosphaerida</taxon>
        <taxon>Fonticulaceae</taxon>
        <taxon>Fonticula</taxon>
    </lineage>
</organism>
<proteinExistence type="inferred from homology"/>
<evidence type="ECO:0000256" key="10">
    <source>
        <dbReference type="ARBA" id="ARBA00023128"/>
    </source>
</evidence>
<keyword evidence="9" id="KW-0249">Electron transport</keyword>
<evidence type="ECO:0000256" key="7">
    <source>
        <dbReference type="ARBA" id="ARBA00022660"/>
    </source>
</evidence>
<dbReference type="EMBL" id="KB932202">
    <property type="protein sequence ID" value="KCV72269.1"/>
    <property type="molecule type" value="Genomic_DNA"/>
</dbReference>
<dbReference type="PANTHER" id="PTHR20900">
    <property type="entry name" value="NADH:UBIQUINONE OXIDOREDUCTASE B18-LIKE SUBUNIT"/>
    <property type="match status" value="1"/>
</dbReference>
<comment type="similarity">
    <text evidence="4">Belongs to the complex I NDUFB7 subunit family.</text>
</comment>
<evidence type="ECO:0000256" key="12">
    <source>
        <dbReference type="ARBA" id="ARBA00023157"/>
    </source>
</evidence>
<evidence type="ECO:0000256" key="5">
    <source>
        <dbReference type="ARBA" id="ARBA00018677"/>
    </source>
</evidence>
<dbReference type="GO" id="GO:0005758">
    <property type="term" value="C:mitochondrial intermembrane space"/>
    <property type="evidence" value="ECO:0007669"/>
    <property type="project" value="UniProtKB-SubCell"/>
</dbReference>
<evidence type="ECO:0000256" key="9">
    <source>
        <dbReference type="ARBA" id="ARBA00022982"/>
    </source>
</evidence>
<dbReference type="GeneID" id="20526391"/>
<dbReference type="GO" id="GO:0005743">
    <property type="term" value="C:mitochondrial inner membrane"/>
    <property type="evidence" value="ECO:0007669"/>
    <property type="project" value="UniProtKB-SubCell"/>
</dbReference>
<dbReference type="Proteomes" id="UP000030693">
    <property type="component" value="Unassembled WGS sequence"/>
</dbReference>
<dbReference type="OMA" id="HELHAYN"/>
<dbReference type="OrthoDB" id="268414at2759"/>